<evidence type="ECO:0000313" key="1">
    <source>
        <dbReference type="EMBL" id="QNO50199.1"/>
    </source>
</evidence>
<sequence length="93" mass="10572">MILYWKYGSTAGTPIIHRAMYYMEAGDPMWEGGPIAPHSGYITKGDNNMVIDQYGLCTEPIREEWVIGVACFRVPYIGYVRIILLNMVKIVGR</sequence>
<reference evidence="1" key="1">
    <citation type="submission" date="2020-06" db="EMBL/GenBank/DDBJ databases">
        <title>Unique genomic features of the anaerobic methanotrophic archaea.</title>
        <authorList>
            <person name="Chadwick G.L."/>
            <person name="Skennerton C.T."/>
            <person name="Laso-Perez R."/>
            <person name="Leu A.O."/>
            <person name="Speth D.R."/>
            <person name="Yu H."/>
            <person name="Morgan-Lang C."/>
            <person name="Hatzenpichler R."/>
            <person name="Goudeau D."/>
            <person name="Malmstrom R."/>
            <person name="Brazelton W.J."/>
            <person name="Woyke T."/>
            <person name="Hallam S.J."/>
            <person name="Tyson G.W."/>
            <person name="Wegener G."/>
            <person name="Boetius A."/>
            <person name="Orphan V."/>
        </authorList>
    </citation>
    <scope>NUCLEOTIDE SEQUENCE</scope>
</reference>
<protein>
    <recommendedName>
        <fullName evidence="2">Peptidase S26 domain-containing protein</fullName>
    </recommendedName>
</protein>
<proteinExistence type="predicted"/>
<gene>
    <name evidence="1" type="ORF">AGFBIAGF_00029</name>
</gene>
<dbReference type="AlphaFoldDB" id="A0A7G9YQB5"/>
<organism evidence="1">
    <name type="scientific">Candidatus Methanogaster sp. ANME-2c ERB4</name>
    <dbReference type="NCBI Taxonomy" id="2759911"/>
    <lineage>
        <taxon>Archaea</taxon>
        <taxon>Methanobacteriati</taxon>
        <taxon>Methanobacteriota</taxon>
        <taxon>Stenosarchaea group</taxon>
        <taxon>Methanomicrobia</taxon>
        <taxon>Methanosarcinales</taxon>
        <taxon>ANME-2 cluster</taxon>
        <taxon>Candidatus Methanogasteraceae</taxon>
        <taxon>Candidatus Methanogaster</taxon>
    </lineage>
</organism>
<dbReference type="EMBL" id="MT631407">
    <property type="protein sequence ID" value="QNO50199.1"/>
    <property type="molecule type" value="Genomic_DNA"/>
</dbReference>
<name>A0A7G9YQB5_9EURY</name>
<evidence type="ECO:0008006" key="2">
    <source>
        <dbReference type="Google" id="ProtNLM"/>
    </source>
</evidence>
<accession>A0A7G9YQB5</accession>